<keyword evidence="12" id="KW-1185">Reference proteome</keyword>
<evidence type="ECO:0000256" key="5">
    <source>
        <dbReference type="ARBA" id="ARBA00023136"/>
    </source>
</evidence>
<feature type="compositionally biased region" description="Low complexity" evidence="8">
    <location>
        <begin position="78"/>
        <end position="93"/>
    </location>
</feature>
<sequence length="171" mass="16471">MIAWVLAVPAVLGVYAATHLLLRHGGRAAVRTLVAVDVAVLVGALVVLGLAVTGSPGAAEPAAPAAEVTTSRAEDVPTAAEPAAESATSAAPAQGTSQAGGDSWAALIGAAIAVAGSSLGAAVAVAYTGSAALAAMSERPEIFGRAMVIVGLAEGIAIYGLIVAIILLGRA</sequence>
<dbReference type="OrthoDB" id="5771683at2"/>
<evidence type="ECO:0000256" key="7">
    <source>
        <dbReference type="ARBA" id="ARBA00032887"/>
    </source>
</evidence>
<keyword evidence="3 9" id="KW-0812">Transmembrane</keyword>
<evidence type="ECO:0000256" key="9">
    <source>
        <dbReference type="SAM" id="Phobius"/>
    </source>
</evidence>
<feature type="region of interest" description="Disordered" evidence="8">
    <location>
        <begin position="56"/>
        <end position="96"/>
    </location>
</feature>
<evidence type="ECO:0000259" key="10">
    <source>
        <dbReference type="Pfam" id="PF00137"/>
    </source>
</evidence>
<dbReference type="CDD" id="cd18120">
    <property type="entry name" value="ATP-synt_Vo_Ao_c"/>
    <property type="match status" value="1"/>
</dbReference>
<dbReference type="SUPFAM" id="SSF81333">
    <property type="entry name" value="F1F0 ATP synthase subunit C"/>
    <property type="match status" value="1"/>
</dbReference>
<protein>
    <recommendedName>
        <fullName evidence="6">ATP synthase F(0) sector subunit c</fullName>
    </recommendedName>
    <alternativeName>
        <fullName evidence="7">F-type ATPase subunit c</fullName>
    </alternativeName>
</protein>
<dbReference type="InterPro" id="IPR002379">
    <property type="entry name" value="ATPase_proteolipid_c-like_dom"/>
</dbReference>
<dbReference type="GO" id="GO:0015986">
    <property type="term" value="P:proton motive force-driven ATP synthesis"/>
    <property type="evidence" value="ECO:0007669"/>
    <property type="project" value="InterPro"/>
</dbReference>
<dbReference type="InterPro" id="IPR000454">
    <property type="entry name" value="ATP_synth_F0_csu"/>
</dbReference>
<keyword evidence="4 9" id="KW-1133">Transmembrane helix</keyword>
<dbReference type="GO" id="GO:0045259">
    <property type="term" value="C:proton-transporting ATP synthase complex"/>
    <property type="evidence" value="ECO:0007669"/>
    <property type="project" value="InterPro"/>
</dbReference>
<dbReference type="GO" id="GO:0033177">
    <property type="term" value="C:proton-transporting two-sector ATPase complex, proton-transporting domain"/>
    <property type="evidence" value="ECO:0007669"/>
    <property type="project" value="InterPro"/>
</dbReference>
<reference evidence="11 12" key="1">
    <citation type="submission" date="2017-10" db="EMBL/GenBank/DDBJ databases">
        <title>Sequencing the genomes of 1000 actinobacteria strains.</title>
        <authorList>
            <person name="Klenk H.-P."/>
        </authorList>
    </citation>
    <scope>NUCLEOTIDE SEQUENCE [LARGE SCALE GENOMIC DNA]</scope>
    <source>
        <strain evidence="11 12">DSM 21838</strain>
    </source>
</reference>
<evidence type="ECO:0000256" key="8">
    <source>
        <dbReference type="SAM" id="MobiDB-lite"/>
    </source>
</evidence>
<evidence type="ECO:0000313" key="11">
    <source>
        <dbReference type="EMBL" id="PFG38895.1"/>
    </source>
</evidence>
<feature type="compositionally biased region" description="Low complexity" evidence="8">
    <location>
        <begin position="56"/>
        <end position="67"/>
    </location>
</feature>
<keyword evidence="5 9" id="KW-0472">Membrane</keyword>
<dbReference type="AlphaFoldDB" id="A0A2A9EKW8"/>
<dbReference type="EMBL" id="PDJI01000004">
    <property type="protein sequence ID" value="PFG38895.1"/>
    <property type="molecule type" value="Genomic_DNA"/>
</dbReference>
<evidence type="ECO:0000256" key="4">
    <source>
        <dbReference type="ARBA" id="ARBA00022989"/>
    </source>
</evidence>
<name>A0A2A9EKW8_9MICO</name>
<proteinExistence type="inferred from homology"/>
<evidence type="ECO:0000256" key="3">
    <source>
        <dbReference type="ARBA" id="ARBA00022692"/>
    </source>
</evidence>
<accession>A0A2A9EKW8</accession>
<feature type="transmembrane region" description="Helical" evidence="9">
    <location>
        <begin position="32"/>
        <end position="52"/>
    </location>
</feature>
<gene>
    <name evidence="11" type="ORF">ATJ97_1385</name>
</gene>
<organism evidence="11 12">
    <name type="scientific">Georgenia soli</name>
    <dbReference type="NCBI Taxonomy" id="638953"/>
    <lineage>
        <taxon>Bacteria</taxon>
        <taxon>Bacillati</taxon>
        <taxon>Actinomycetota</taxon>
        <taxon>Actinomycetes</taxon>
        <taxon>Micrococcales</taxon>
        <taxon>Bogoriellaceae</taxon>
        <taxon>Georgenia</taxon>
    </lineage>
</organism>
<evidence type="ECO:0000256" key="2">
    <source>
        <dbReference type="ARBA" id="ARBA00006704"/>
    </source>
</evidence>
<dbReference type="PRINTS" id="PR00124">
    <property type="entry name" value="ATPASEC"/>
</dbReference>
<comment type="similarity">
    <text evidence="2">Belongs to the ATPase C chain family.</text>
</comment>
<dbReference type="RefSeq" id="WP_098483084.1">
    <property type="nucleotide sequence ID" value="NZ_PDJI01000004.1"/>
</dbReference>
<dbReference type="InterPro" id="IPR035921">
    <property type="entry name" value="F/V-ATP_Csub_sf"/>
</dbReference>
<feature type="transmembrane region" description="Helical" evidence="9">
    <location>
        <begin position="104"/>
        <end position="127"/>
    </location>
</feature>
<comment type="caution">
    <text evidence="11">The sequence shown here is derived from an EMBL/GenBank/DDBJ whole genome shotgun (WGS) entry which is preliminary data.</text>
</comment>
<evidence type="ECO:0000256" key="1">
    <source>
        <dbReference type="ARBA" id="ARBA00004141"/>
    </source>
</evidence>
<feature type="transmembrane region" description="Helical" evidence="9">
    <location>
        <begin position="147"/>
        <end position="168"/>
    </location>
</feature>
<dbReference type="GO" id="GO:0015078">
    <property type="term" value="F:proton transmembrane transporter activity"/>
    <property type="evidence" value="ECO:0007669"/>
    <property type="project" value="InterPro"/>
</dbReference>
<dbReference type="Proteomes" id="UP000222106">
    <property type="component" value="Unassembled WGS sequence"/>
</dbReference>
<dbReference type="Gene3D" id="1.20.120.610">
    <property type="entry name" value="lithium bound rotor ring of v- atpase"/>
    <property type="match status" value="1"/>
</dbReference>
<evidence type="ECO:0000313" key="12">
    <source>
        <dbReference type="Proteomes" id="UP000222106"/>
    </source>
</evidence>
<comment type="subcellular location">
    <subcellularLocation>
        <location evidence="1">Membrane</location>
        <topology evidence="1">Multi-pass membrane protein</topology>
    </subcellularLocation>
</comment>
<dbReference type="Pfam" id="PF00137">
    <property type="entry name" value="ATP-synt_C"/>
    <property type="match status" value="1"/>
</dbReference>
<feature type="domain" description="V-ATPase proteolipid subunit C-like" evidence="10">
    <location>
        <begin position="108"/>
        <end position="167"/>
    </location>
</feature>
<evidence type="ECO:0000256" key="6">
    <source>
        <dbReference type="ARBA" id="ARBA00032200"/>
    </source>
</evidence>